<dbReference type="SUPFAM" id="SSF46689">
    <property type="entry name" value="Homeodomain-like"/>
    <property type="match status" value="1"/>
</dbReference>
<evidence type="ECO:0000259" key="3">
    <source>
        <dbReference type="PROSITE" id="PS01124"/>
    </source>
</evidence>
<dbReference type="GO" id="GO:0003700">
    <property type="term" value="F:DNA-binding transcription factor activity"/>
    <property type="evidence" value="ECO:0007669"/>
    <property type="project" value="InterPro"/>
</dbReference>
<dbReference type="InterPro" id="IPR009057">
    <property type="entry name" value="Homeodomain-like_sf"/>
</dbReference>
<dbReference type="InterPro" id="IPR034660">
    <property type="entry name" value="DinB/YfiT-like"/>
</dbReference>
<dbReference type="STRING" id="146018.BN2156_03837"/>
<dbReference type="Pfam" id="PF12833">
    <property type="entry name" value="HTH_18"/>
    <property type="match status" value="1"/>
</dbReference>
<dbReference type="PANTHER" id="PTHR11019">
    <property type="entry name" value="HTH-TYPE TRANSCRIPTIONAL REGULATOR NIMR"/>
    <property type="match status" value="1"/>
</dbReference>
<reference evidence="5" key="1">
    <citation type="submission" date="2015-07" db="EMBL/GenBank/DDBJ databases">
        <authorList>
            <person name="Urmite Genomes"/>
        </authorList>
    </citation>
    <scope>NUCLEOTIDE SEQUENCE [LARGE SCALE GENOMIC DNA]</scope>
    <source>
        <strain evidence="5">type strain: ATCC 49404</strain>
    </source>
</reference>
<organism evidence="4 5">
    <name type="scientific">Mycolicibacterium neworleansense</name>
    <dbReference type="NCBI Taxonomy" id="146018"/>
    <lineage>
        <taxon>Bacteria</taxon>
        <taxon>Bacillati</taxon>
        <taxon>Actinomycetota</taxon>
        <taxon>Actinomycetes</taxon>
        <taxon>Mycobacteriales</taxon>
        <taxon>Mycobacteriaceae</taxon>
        <taxon>Mycolicibacterium</taxon>
    </lineage>
</organism>
<evidence type="ECO:0000313" key="5">
    <source>
        <dbReference type="Proteomes" id="UP000199147"/>
    </source>
</evidence>
<dbReference type="EMBL" id="CWKH01000002">
    <property type="protein sequence ID" value="CRZ16958.1"/>
    <property type="molecule type" value="Genomic_DNA"/>
</dbReference>
<protein>
    <submittedName>
        <fullName evidence="4">AraC family transcriptional regulator</fullName>
    </submittedName>
</protein>
<dbReference type="GO" id="GO:0043565">
    <property type="term" value="F:sequence-specific DNA binding"/>
    <property type="evidence" value="ECO:0007669"/>
    <property type="project" value="InterPro"/>
</dbReference>
<name>A0A0H5RSP4_9MYCO</name>
<evidence type="ECO:0000256" key="2">
    <source>
        <dbReference type="ARBA" id="ARBA00023163"/>
    </source>
</evidence>
<proteinExistence type="predicted"/>
<dbReference type="PROSITE" id="PS01124">
    <property type="entry name" value="HTH_ARAC_FAMILY_2"/>
    <property type="match status" value="1"/>
</dbReference>
<dbReference type="SMART" id="SM00342">
    <property type="entry name" value="HTH_ARAC"/>
    <property type="match status" value="1"/>
</dbReference>
<evidence type="ECO:0000256" key="1">
    <source>
        <dbReference type="ARBA" id="ARBA00023015"/>
    </source>
</evidence>
<sequence length="307" mass="33814">MNVEEQPNGRDRLRELLDAVVDDENAGVGDMARSSYASEFHFSRQVRRLTGEPPAALRRRVMLERAAWRLQQGAGVAEVAESEGWSSAEVFSRAFRRAFGVPPSRADDVGFRLSAPNGVHFHPPQALWCDADPGEAAGPDIAQFMLVHDVADTEYLIGAAARLSEQQWTQEISPGQVVLDWDGPEASVAAVLGAIVWTKEVWLATIEGRDFPSRATTSQAAAEHLAAHHRVIGKRWTTLISEYSAAGRLGDTVIDALCDPPESFQLYGIIAHVLTYSAHRRALVRSMLARHGAEVDRGDPLEWMRKD</sequence>
<dbReference type="AlphaFoldDB" id="A0A0H5RSP4"/>
<keyword evidence="5" id="KW-1185">Reference proteome</keyword>
<feature type="domain" description="HTH araC/xylS-type" evidence="3">
    <location>
        <begin position="11"/>
        <end position="109"/>
    </location>
</feature>
<evidence type="ECO:0000313" key="4">
    <source>
        <dbReference type="EMBL" id="CRZ16958.1"/>
    </source>
</evidence>
<accession>A0A0H5RSP4</accession>
<dbReference type="PANTHER" id="PTHR11019:SF159">
    <property type="entry name" value="TRANSCRIPTIONAL REGULATOR-RELATED"/>
    <property type="match status" value="1"/>
</dbReference>
<gene>
    <name evidence="4" type="ORF">BN2156_03837</name>
</gene>
<dbReference type="Gene3D" id="1.20.120.450">
    <property type="entry name" value="dinb family like domain"/>
    <property type="match status" value="1"/>
</dbReference>
<dbReference type="Proteomes" id="UP000199147">
    <property type="component" value="Unassembled WGS sequence"/>
</dbReference>
<dbReference type="InterPro" id="IPR018060">
    <property type="entry name" value="HTH_AraC"/>
</dbReference>
<keyword evidence="2" id="KW-0804">Transcription</keyword>
<dbReference type="Gene3D" id="1.10.10.60">
    <property type="entry name" value="Homeodomain-like"/>
    <property type="match status" value="1"/>
</dbReference>
<dbReference type="RefSeq" id="WP_162490889.1">
    <property type="nucleotide sequence ID" value="NZ_CWKH01000002.1"/>
</dbReference>
<keyword evidence="1" id="KW-0805">Transcription regulation</keyword>
<dbReference type="InterPro" id="IPR024775">
    <property type="entry name" value="DinB-like"/>
</dbReference>
<dbReference type="Pfam" id="PF12867">
    <property type="entry name" value="DinB_2"/>
    <property type="match status" value="1"/>
</dbReference>